<reference evidence="2 3" key="1">
    <citation type="journal article" date="2014" name="Genome Announc.">
        <title>Draft Genome Sequence of Streptomyces roseochromogenes subsp. oscitans DS 12.976, Producer of the Aminocoumarin Antibiotic Clorobiocin.</title>
        <authorList>
            <person name="Ruckert C."/>
            <person name="Kalinowski J."/>
            <person name="Heide L."/>
            <person name="Apel A.K."/>
        </authorList>
    </citation>
    <scope>NUCLEOTIDE SEQUENCE [LARGE SCALE GENOMIC DNA]</scope>
    <source>
        <strain evidence="2 3">DS 12.976</strain>
    </source>
</reference>
<dbReference type="HOGENOM" id="CLU_2902467_0_0_11"/>
<dbReference type="AlphaFoldDB" id="V6KNP9"/>
<dbReference type="EMBL" id="AWQX01000158">
    <property type="protein sequence ID" value="EST30634.1"/>
    <property type="molecule type" value="Genomic_DNA"/>
</dbReference>
<sequence length="62" mass="6492">MPERTATATTGNVRASRASSSGTTCPARHGEVCALLDGTPEDRAFLVLFADLCTPIPAAWDD</sequence>
<dbReference type="Proteomes" id="UP000017984">
    <property type="component" value="Chromosome"/>
</dbReference>
<evidence type="ECO:0000313" key="3">
    <source>
        <dbReference type="Proteomes" id="UP000017984"/>
    </source>
</evidence>
<gene>
    <name evidence="2" type="ORF">M878_18120</name>
</gene>
<accession>V6KNP9</accession>
<feature type="region of interest" description="Disordered" evidence="1">
    <location>
        <begin position="1"/>
        <end position="25"/>
    </location>
</feature>
<evidence type="ECO:0000313" key="2">
    <source>
        <dbReference type="EMBL" id="EST30634.1"/>
    </source>
</evidence>
<dbReference type="PATRIC" id="fig|1352936.5.peg.3805"/>
<keyword evidence="3" id="KW-1185">Reference proteome</keyword>
<feature type="compositionally biased region" description="Polar residues" evidence="1">
    <location>
        <begin position="1"/>
        <end position="24"/>
    </location>
</feature>
<name>V6KNP9_STRRC</name>
<proteinExistence type="predicted"/>
<protein>
    <submittedName>
        <fullName evidence="2">Uncharacterized protein</fullName>
    </submittedName>
</protein>
<organism evidence="2 3">
    <name type="scientific">Streptomyces roseochromogenus subsp. oscitans DS 12.976</name>
    <dbReference type="NCBI Taxonomy" id="1352936"/>
    <lineage>
        <taxon>Bacteria</taxon>
        <taxon>Bacillati</taxon>
        <taxon>Actinomycetota</taxon>
        <taxon>Actinomycetes</taxon>
        <taxon>Kitasatosporales</taxon>
        <taxon>Streptomycetaceae</taxon>
        <taxon>Streptomyces</taxon>
    </lineage>
</organism>
<dbReference type="RefSeq" id="WP_023547574.1">
    <property type="nucleotide sequence ID" value="NZ_CM002285.1"/>
</dbReference>
<comment type="caution">
    <text evidence="2">The sequence shown here is derived from an EMBL/GenBank/DDBJ whole genome shotgun (WGS) entry which is preliminary data.</text>
</comment>
<evidence type="ECO:0000256" key="1">
    <source>
        <dbReference type="SAM" id="MobiDB-lite"/>
    </source>
</evidence>